<protein>
    <submittedName>
        <fullName evidence="2">Uncharacterized protein</fullName>
    </submittedName>
</protein>
<accession>A0ABV0BYA1</accession>
<evidence type="ECO:0000313" key="2">
    <source>
        <dbReference type="EMBL" id="MEN5379769.1"/>
    </source>
</evidence>
<keyword evidence="3" id="KW-1185">Reference proteome</keyword>
<gene>
    <name evidence="2" type="ORF">ABE541_21060</name>
</gene>
<feature type="coiled-coil region" evidence="1">
    <location>
        <begin position="44"/>
        <end position="120"/>
    </location>
</feature>
<keyword evidence="1" id="KW-0175">Coiled coil</keyword>
<dbReference type="EMBL" id="JBDJNQ010000011">
    <property type="protein sequence ID" value="MEN5379769.1"/>
    <property type="molecule type" value="Genomic_DNA"/>
</dbReference>
<organism evidence="2 3">
    <name type="scientific">Sphingobacterium kitahiroshimense</name>
    <dbReference type="NCBI Taxonomy" id="470446"/>
    <lineage>
        <taxon>Bacteria</taxon>
        <taxon>Pseudomonadati</taxon>
        <taxon>Bacteroidota</taxon>
        <taxon>Sphingobacteriia</taxon>
        <taxon>Sphingobacteriales</taxon>
        <taxon>Sphingobacteriaceae</taxon>
        <taxon>Sphingobacterium</taxon>
    </lineage>
</organism>
<sequence length="126" mass="14495">MELVELLERFGAPLITGICGYLVGRPKQKAEVEATNVENAGKVIDKWASYADHLEKNIEQLRAAIEELNEALELVNDEKAFCAKTLSKLQIEYDDLKKLYNELQIELRRMKNEKNIKIDRHHVTGE</sequence>
<evidence type="ECO:0000256" key="1">
    <source>
        <dbReference type="SAM" id="Coils"/>
    </source>
</evidence>
<proteinExistence type="predicted"/>
<comment type="caution">
    <text evidence="2">The sequence shown here is derived from an EMBL/GenBank/DDBJ whole genome shotgun (WGS) entry which is preliminary data.</text>
</comment>
<dbReference type="Proteomes" id="UP001409291">
    <property type="component" value="Unassembled WGS sequence"/>
</dbReference>
<evidence type="ECO:0000313" key="3">
    <source>
        <dbReference type="Proteomes" id="UP001409291"/>
    </source>
</evidence>
<dbReference type="RefSeq" id="WP_132771403.1">
    <property type="nucleotide sequence ID" value="NZ_JAOQNK010000001.1"/>
</dbReference>
<reference evidence="2 3" key="1">
    <citation type="submission" date="2024-04" db="EMBL/GenBank/DDBJ databases">
        <title>WGS of bacteria from Torrens River.</title>
        <authorList>
            <person name="Wyrsch E.R."/>
            <person name="Drigo B."/>
        </authorList>
    </citation>
    <scope>NUCLEOTIDE SEQUENCE [LARGE SCALE GENOMIC DNA]</scope>
    <source>
        <strain evidence="2 3">TWI391</strain>
    </source>
</reference>
<name>A0ABV0BYA1_9SPHI</name>